<evidence type="ECO:0000259" key="8">
    <source>
        <dbReference type="Pfam" id="PF02397"/>
    </source>
</evidence>
<comment type="subcellular location">
    <subcellularLocation>
        <location evidence="1">Membrane</location>
        <topology evidence="1">Multi-pass membrane protein</topology>
    </subcellularLocation>
</comment>
<feature type="domain" description="Bacterial sugar transferase" evidence="8">
    <location>
        <begin position="293"/>
        <end position="480"/>
    </location>
</feature>
<dbReference type="Pfam" id="PF02397">
    <property type="entry name" value="Bac_transf"/>
    <property type="match status" value="1"/>
</dbReference>
<evidence type="ECO:0000256" key="2">
    <source>
        <dbReference type="ARBA" id="ARBA00006464"/>
    </source>
</evidence>
<protein>
    <submittedName>
        <fullName evidence="9">Sugar transferase</fullName>
        <ecNumber evidence="9">2.7.8.-</ecNumber>
    </submittedName>
</protein>
<dbReference type="RefSeq" id="WP_367991615.1">
    <property type="nucleotide sequence ID" value="NZ_JBFPJR010000005.1"/>
</dbReference>
<evidence type="ECO:0000256" key="1">
    <source>
        <dbReference type="ARBA" id="ARBA00004141"/>
    </source>
</evidence>
<feature type="transmembrane region" description="Helical" evidence="7">
    <location>
        <begin position="64"/>
        <end position="83"/>
    </location>
</feature>
<dbReference type="InterPro" id="IPR017475">
    <property type="entry name" value="EPS_sugar_tfrase"/>
</dbReference>
<keyword evidence="5 7" id="KW-1133">Transmembrane helix</keyword>
<evidence type="ECO:0000256" key="5">
    <source>
        <dbReference type="ARBA" id="ARBA00022989"/>
    </source>
</evidence>
<evidence type="ECO:0000256" key="4">
    <source>
        <dbReference type="ARBA" id="ARBA00022692"/>
    </source>
</evidence>
<keyword evidence="10" id="KW-1185">Reference proteome</keyword>
<accession>A0ABV3SV60</accession>
<evidence type="ECO:0000313" key="9">
    <source>
        <dbReference type="EMBL" id="MEX0426822.1"/>
    </source>
</evidence>
<evidence type="ECO:0000256" key="7">
    <source>
        <dbReference type="SAM" id="Phobius"/>
    </source>
</evidence>
<gene>
    <name evidence="9" type="ORF">AB3X52_04245</name>
</gene>
<dbReference type="NCBIfam" id="TIGR03025">
    <property type="entry name" value="EPS_sugtrans"/>
    <property type="match status" value="1"/>
</dbReference>
<dbReference type="PANTHER" id="PTHR30576:SF10">
    <property type="entry name" value="SLL5057 PROTEIN"/>
    <property type="match status" value="1"/>
</dbReference>
<dbReference type="InterPro" id="IPR003362">
    <property type="entry name" value="Bact_transf"/>
</dbReference>
<keyword evidence="4 7" id="KW-0812">Transmembrane</keyword>
<organism evidence="9 10">
    <name type="scientific">Nocardioides eburneus</name>
    <dbReference type="NCBI Taxonomy" id="3231482"/>
    <lineage>
        <taxon>Bacteria</taxon>
        <taxon>Bacillati</taxon>
        <taxon>Actinomycetota</taxon>
        <taxon>Actinomycetes</taxon>
        <taxon>Propionibacteriales</taxon>
        <taxon>Nocardioidaceae</taxon>
        <taxon>Nocardioides</taxon>
    </lineage>
</organism>
<dbReference type="Proteomes" id="UP001556631">
    <property type="component" value="Unassembled WGS sequence"/>
</dbReference>
<dbReference type="Gene3D" id="3.40.50.720">
    <property type="entry name" value="NAD(P)-binding Rossmann-like Domain"/>
    <property type="match status" value="1"/>
</dbReference>
<sequence length="486" mass="53258">MTVLSERLERPVSTSPSRAVRYVPLSAFVIDLAVMVAACLLAVLGRHHLPIFRSATDVSSSVTTVGPLLVVCWVALLWALGAYRSDVFGAGADEFKRVFHASMYAAGFVGVGCYLAKFSLSRGFFALAFVVGLPALFAGRVVLRRLLHQARARGVLQERVLIVGGPKQVDDIAAVVRRERWVGYSIVGAVVPTGFEASETPSGVPVLARAQDISALPEWCTDTDVVFVAGGLPYSSTELRQLLWDLEQHDVQLVVAPAVTDVSGDRVRVRPVGGLPLVHLEGPRWAKATRWAKRSFDIVGSGLILLAAFPLIAYAALRVKLYDGGPVFFRQTRVGRDGQEFGCFKFRTMVVNAEALVASLQQEQGTSALLFKMKDDPRITRPGKWLRRFSIDELPQLFNVLLGDMSLVGPRPQVPAEVALYDDVLHRRLRVRPGMTGLWQVSGRNDLSVEDSVRLDLYYVDNWSMLQDLSILGRTVGAVLGSRGAY</sequence>
<name>A0ABV3SV60_9ACTN</name>
<feature type="transmembrane region" description="Helical" evidence="7">
    <location>
        <begin position="21"/>
        <end position="44"/>
    </location>
</feature>
<dbReference type="GO" id="GO:0016740">
    <property type="term" value="F:transferase activity"/>
    <property type="evidence" value="ECO:0007669"/>
    <property type="project" value="UniProtKB-KW"/>
</dbReference>
<evidence type="ECO:0000256" key="3">
    <source>
        <dbReference type="ARBA" id="ARBA00022679"/>
    </source>
</evidence>
<feature type="transmembrane region" description="Helical" evidence="7">
    <location>
        <begin position="95"/>
        <end position="117"/>
    </location>
</feature>
<proteinExistence type="inferred from homology"/>
<feature type="transmembrane region" description="Helical" evidence="7">
    <location>
        <begin position="123"/>
        <end position="143"/>
    </location>
</feature>
<evidence type="ECO:0000256" key="6">
    <source>
        <dbReference type="ARBA" id="ARBA00023136"/>
    </source>
</evidence>
<keyword evidence="6 7" id="KW-0472">Membrane</keyword>
<dbReference type="Pfam" id="PF13727">
    <property type="entry name" value="CoA_binding_3"/>
    <property type="match status" value="1"/>
</dbReference>
<dbReference type="PANTHER" id="PTHR30576">
    <property type="entry name" value="COLANIC BIOSYNTHESIS UDP-GLUCOSE LIPID CARRIER TRANSFERASE"/>
    <property type="match status" value="1"/>
</dbReference>
<dbReference type="EC" id="2.7.8.-" evidence="9"/>
<comment type="similarity">
    <text evidence="2">Belongs to the bacterial sugar transferase family.</text>
</comment>
<feature type="transmembrane region" description="Helical" evidence="7">
    <location>
        <begin position="296"/>
        <end position="317"/>
    </location>
</feature>
<comment type="caution">
    <text evidence="9">The sequence shown here is derived from an EMBL/GenBank/DDBJ whole genome shotgun (WGS) entry which is preliminary data.</text>
</comment>
<keyword evidence="3 9" id="KW-0808">Transferase</keyword>
<dbReference type="EMBL" id="JBFPJR010000005">
    <property type="protein sequence ID" value="MEX0426822.1"/>
    <property type="molecule type" value="Genomic_DNA"/>
</dbReference>
<evidence type="ECO:0000313" key="10">
    <source>
        <dbReference type="Proteomes" id="UP001556631"/>
    </source>
</evidence>
<reference evidence="9 10" key="1">
    <citation type="submission" date="2024-07" db="EMBL/GenBank/DDBJ databases">
        <authorList>
            <person name="Lee S."/>
            <person name="Kang M."/>
        </authorList>
    </citation>
    <scope>NUCLEOTIDE SEQUENCE [LARGE SCALE GENOMIC DNA]</scope>
    <source>
        <strain evidence="9 10">DS6</strain>
    </source>
</reference>